<organism evidence="2 3">
    <name type="scientific">Fulvivirga marina</name>
    <dbReference type="NCBI Taxonomy" id="2494733"/>
    <lineage>
        <taxon>Bacteria</taxon>
        <taxon>Pseudomonadati</taxon>
        <taxon>Bacteroidota</taxon>
        <taxon>Cytophagia</taxon>
        <taxon>Cytophagales</taxon>
        <taxon>Fulvivirgaceae</taxon>
        <taxon>Fulvivirga</taxon>
    </lineage>
</organism>
<keyword evidence="3" id="KW-1185">Reference proteome</keyword>
<dbReference type="InterPro" id="IPR015797">
    <property type="entry name" value="NUDIX_hydrolase-like_dom_sf"/>
</dbReference>
<protein>
    <submittedName>
        <fullName evidence="2">NUDIX hydrolase</fullName>
    </submittedName>
</protein>
<dbReference type="Gene3D" id="3.90.79.10">
    <property type="entry name" value="Nucleoside Triphosphate Pyrophosphohydrolase"/>
    <property type="match status" value="1"/>
</dbReference>
<evidence type="ECO:0000259" key="1">
    <source>
        <dbReference type="Pfam" id="PF00293"/>
    </source>
</evidence>
<dbReference type="SUPFAM" id="SSF55811">
    <property type="entry name" value="Nudix"/>
    <property type="match status" value="1"/>
</dbReference>
<gene>
    <name evidence="2" type="ORF">JMN32_18745</name>
</gene>
<dbReference type="AlphaFoldDB" id="A0A937FY93"/>
<dbReference type="EMBL" id="JAEUGD010000061">
    <property type="protein sequence ID" value="MBL6448359.1"/>
    <property type="molecule type" value="Genomic_DNA"/>
</dbReference>
<evidence type="ECO:0000313" key="3">
    <source>
        <dbReference type="Proteomes" id="UP000614216"/>
    </source>
</evidence>
<dbReference type="Proteomes" id="UP000614216">
    <property type="component" value="Unassembled WGS sequence"/>
</dbReference>
<reference evidence="2" key="1">
    <citation type="submission" date="2021-01" db="EMBL/GenBank/DDBJ databases">
        <title>Fulvivirga kasyanovii gen. nov., sp nov., a novel member of the phylum Bacteroidetes isolated from seawater in a mussel farm.</title>
        <authorList>
            <person name="Zhao L.-H."/>
            <person name="Wang Z.-J."/>
        </authorList>
    </citation>
    <scope>NUCLEOTIDE SEQUENCE</scope>
    <source>
        <strain evidence="2">29W222</strain>
    </source>
</reference>
<feature type="domain" description="Nudix hydrolase" evidence="1">
    <location>
        <begin position="51"/>
        <end position="171"/>
    </location>
</feature>
<keyword evidence="2" id="KW-0378">Hydrolase</keyword>
<dbReference type="GO" id="GO:0016787">
    <property type="term" value="F:hydrolase activity"/>
    <property type="evidence" value="ECO:0007669"/>
    <property type="project" value="UniProtKB-KW"/>
</dbReference>
<dbReference type="RefSeq" id="WP_202857896.1">
    <property type="nucleotide sequence ID" value="NZ_JAEUGD010000061.1"/>
</dbReference>
<accession>A0A937FY93</accession>
<dbReference type="InterPro" id="IPR000086">
    <property type="entry name" value="NUDIX_hydrolase_dom"/>
</dbReference>
<name>A0A937FY93_9BACT</name>
<evidence type="ECO:0000313" key="2">
    <source>
        <dbReference type="EMBL" id="MBL6448359.1"/>
    </source>
</evidence>
<proteinExistence type="predicted"/>
<dbReference type="Pfam" id="PF00293">
    <property type="entry name" value="NUDIX"/>
    <property type="match status" value="1"/>
</dbReference>
<sequence length="183" mass="21011">MHRQDLIKKLNKYSPEFEAEKEFRASFLSFIERNINCFERSLKEGHITGSAWIINETSTKALLTHHHKLNRWLQLGGHADGDPDIINVATKEALEESGLKSIRLVSKSIFDIDIHTIPARKADPEHLHYDIRFLFKADENEPLVISSESKDLAWVEMDKLETLVESNDSIIRMMQKSLSGISL</sequence>
<dbReference type="CDD" id="cd03674">
    <property type="entry name" value="NUDIX_Hydrolase"/>
    <property type="match status" value="1"/>
</dbReference>
<comment type="caution">
    <text evidence="2">The sequence shown here is derived from an EMBL/GenBank/DDBJ whole genome shotgun (WGS) entry which is preliminary data.</text>
</comment>